<keyword evidence="3" id="KW-1185">Reference proteome</keyword>
<dbReference type="AlphaFoldDB" id="A0A2T3A3V7"/>
<proteinExistence type="predicted"/>
<dbReference type="EMBL" id="KZ678480">
    <property type="protein sequence ID" value="PSR82341.1"/>
    <property type="molecule type" value="Genomic_DNA"/>
</dbReference>
<accession>A0A2T3A3V7</accession>
<dbReference type="Proteomes" id="UP000241462">
    <property type="component" value="Unassembled WGS sequence"/>
</dbReference>
<protein>
    <submittedName>
        <fullName evidence="2">Uncharacterized protein</fullName>
    </submittedName>
</protein>
<feature type="coiled-coil region" evidence="1">
    <location>
        <begin position="52"/>
        <end position="79"/>
    </location>
</feature>
<dbReference type="InParanoid" id="A0A2T3A3V7"/>
<gene>
    <name evidence="2" type="ORF">BD289DRAFT_336002</name>
</gene>
<organism evidence="2 3">
    <name type="scientific">Coniella lustricola</name>
    <dbReference type="NCBI Taxonomy" id="2025994"/>
    <lineage>
        <taxon>Eukaryota</taxon>
        <taxon>Fungi</taxon>
        <taxon>Dikarya</taxon>
        <taxon>Ascomycota</taxon>
        <taxon>Pezizomycotina</taxon>
        <taxon>Sordariomycetes</taxon>
        <taxon>Sordariomycetidae</taxon>
        <taxon>Diaporthales</taxon>
        <taxon>Schizoparmaceae</taxon>
        <taxon>Coniella</taxon>
    </lineage>
</organism>
<reference evidence="2 3" key="1">
    <citation type="journal article" date="2018" name="Mycol. Prog.">
        <title>Coniella lustricola, a new species from submerged detritus.</title>
        <authorList>
            <person name="Raudabaugh D.B."/>
            <person name="Iturriaga T."/>
            <person name="Carver A."/>
            <person name="Mondo S."/>
            <person name="Pangilinan J."/>
            <person name="Lipzen A."/>
            <person name="He G."/>
            <person name="Amirebrahimi M."/>
            <person name="Grigoriev I.V."/>
            <person name="Miller A.N."/>
        </authorList>
    </citation>
    <scope>NUCLEOTIDE SEQUENCE [LARGE SCALE GENOMIC DNA]</scope>
    <source>
        <strain evidence="2 3">B22-T-1</strain>
    </source>
</reference>
<evidence type="ECO:0000313" key="2">
    <source>
        <dbReference type="EMBL" id="PSR82341.1"/>
    </source>
</evidence>
<feature type="non-terminal residue" evidence="2">
    <location>
        <position position="1"/>
    </location>
</feature>
<dbReference type="OrthoDB" id="5424692at2759"/>
<feature type="non-terminal residue" evidence="2">
    <location>
        <position position="121"/>
    </location>
</feature>
<keyword evidence="1" id="KW-0175">Coiled coil</keyword>
<name>A0A2T3A3V7_9PEZI</name>
<evidence type="ECO:0000313" key="3">
    <source>
        <dbReference type="Proteomes" id="UP000241462"/>
    </source>
</evidence>
<evidence type="ECO:0000256" key="1">
    <source>
        <dbReference type="SAM" id="Coils"/>
    </source>
</evidence>
<dbReference type="STRING" id="2025994.A0A2T3A3V7"/>
<sequence length="121" mass="13162">SIAPKPFNPPTGPASQGGQRMTLAQNLIASMPPIIPGGKLDPASTPLATGVTKELEAHHRRLKEDEERIRNDLKVKNERVRVALRNWDRLQREAEGFKLKSDLSDQSLRTIAGEGAGGAAF</sequence>